<name>A0A2J8AC88_9CHLO</name>
<keyword evidence="3" id="KW-1185">Reference proteome</keyword>
<evidence type="ECO:0000313" key="2">
    <source>
        <dbReference type="EMBL" id="PNH10135.1"/>
    </source>
</evidence>
<proteinExistence type="predicted"/>
<feature type="compositionally biased region" description="Polar residues" evidence="1">
    <location>
        <begin position="146"/>
        <end position="163"/>
    </location>
</feature>
<feature type="compositionally biased region" description="Low complexity" evidence="1">
    <location>
        <begin position="175"/>
        <end position="205"/>
    </location>
</feature>
<sequence length="211" mass="22457">MKWLNAKLEKLFPKHELESARLAKQREALEGYERGFCSESSSSAPTEYSNPDDAVSETLSSEESGKILLLKYPNTGDKAKIVREQLWDEVDEVIKISSAIEYVDDGRRRLARKVRELYRNHMVRVAAGTSQGFRGGINNAGPGASKSANKVGSSISHATSGVTHGNIASLGHDSAGGPSSQAAGAYTAPISPRMPASASSRAPAADGANRV</sequence>
<organism evidence="2 3">
    <name type="scientific">Tetrabaena socialis</name>
    <dbReference type="NCBI Taxonomy" id="47790"/>
    <lineage>
        <taxon>Eukaryota</taxon>
        <taxon>Viridiplantae</taxon>
        <taxon>Chlorophyta</taxon>
        <taxon>core chlorophytes</taxon>
        <taxon>Chlorophyceae</taxon>
        <taxon>CS clade</taxon>
        <taxon>Chlamydomonadales</taxon>
        <taxon>Tetrabaenaceae</taxon>
        <taxon>Tetrabaena</taxon>
    </lineage>
</organism>
<protein>
    <submittedName>
        <fullName evidence="2">Uncharacterized protein</fullName>
    </submittedName>
</protein>
<dbReference type="AlphaFoldDB" id="A0A2J8AC88"/>
<gene>
    <name evidence="2" type="ORF">TSOC_003153</name>
</gene>
<reference evidence="2 3" key="1">
    <citation type="journal article" date="2017" name="Mol. Biol. Evol.">
        <title>The 4-celled Tetrabaena socialis nuclear genome reveals the essential components for genetic control of cell number at the origin of multicellularity in the volvocine lineage.</title>
        <authorList>
            <person name="Featherston J."/>
            <person name="Arakaki Y."/>
            <person name="Hanschen E.R."/>
            <person name="Ferris P.J."/>
            <person name="Michod R.E."/>
            <person name="Olson B.J.S.C."/>
            <person name="Nozaki H."/>
            <person name="Durand P.M."/>
        </authorList>
    </citation>
    <scope>NUCLEOTIDE SEQUENCE [LARGE SCALE GENOMIC DNA]</scope>
    <source>
        <strain evidence="2 3">NIES-571</strain>
    </source>
</reference>
<feature type="region of interest" description="Disordered" evidence="1">
    <location>
        <begin position="137"/>
        <end position="211"/>
    </location>
</feature>
<feature type="region of interest" description="Disordered" evidence="1">
    <location>
        <begin position="34"/>
        <end position="60"/>
    </location>
</feature>
<dbReference type="Proteomes" id="UP000236333">
    <property type="component" value="Unassembled WGS sequence"/>
</dbReference>
<comment type="caution">
    <text evidence="2">The sequence shown here is derived from an EMBL/GenBank/DDBJ whole genome shotgun (WGS) entry which is preliminary data.</text>
</comment>
<accession>A0A2J8AC88</accession>
<evidence type="ECO:0000256" key="1">
    <source>
        <dbReference type="SAM" id="MobiDB-lite"/>
    </source>
</evidence>
<dbReference type="EMBL" id="PGGS01000065">
    <property type="protein sequence ID" value="PNH10135.1"/>
    <property type="molecule type" value="Genomic_DNA"/>
</dbReference>
<evidence type="ECO:0000313" key="3">
    <source>
        <dbReference type="Proteomes" id="UP000236333"/>
    </source>
</evidence>